<feature type="transmembrane region" description="Helical" evidence="12">
    <location>
        <begin position="412"/>
        <end position="431"/>
    </location>
</feature>
<dbReference type="PANTHER" id="PTHR30569">
    <property type="entry name" value="CYTOSINE TRANSPORTER CODB"/>
    <property type="match status" value="1"/>
</dbReference>
<comment type="caution">
    <text evidence="13">The sequence shown here is derived from an EMBL/GenBank/DDBJ whole genome shotgun (WGS) entry which is preliminary data.</text>
</comment>
<evidence type="ECO:0000313" key="14">
    <source>
        <dbReference type="Proteomes" id="UP000005959"/>
    </source>
</evidence>
<keyword evidence="5" id="KW-0997">Cell inner membrane</keyword>
<proteinExistence type="inferred from homology"/>
<organism evidence="13 14">
    <name type="scientific">Hafnia alvei ATCC 51873</name>
    <dbReference type="NCBI Taxonomy" id="1002364"/>
    <lineage>
        <taxon>Bacteria</taxon>
        <taxon>Pseudomonadati</taxon>
        <taxon>Pseudomonadota</taxon>
        <taxon>Gammaproteobacteria</taxon>
        <taxon>Enterobacterales</taxon>
        <taxon>Hafniaceae</taxon>
        <taxon>Hafnia</taxon>
    </lineage>
</organism>
<reference evidence="13 14" key="1">
    <citation type="submission" date="2011-08" db="EMBL/GenBank/DDBJ databases">
        <authorList>
            <person name="Weinstock G."/>
            <person name="Sodergren E."/>
            <person name="Clifton S."/>
            <person name="Fulton L."/>
            <person name="Fulton B."/>
            <person name="Courtney L."/>
            <person name="Fronick C."/>
            <person name="Harrison M."/>
            <person name="Strong C."/>
            <person name="Farmer C."/>
            <person name="Delahaunty K."/>
            <person name="Markovic C."/>
            <person name="Hall O."/>
            <person name="Minx P."/>
            <person name="Tomlinson C."/>
            <person name="Mitreva M."/>
            <person name="Hou S."/>
            <person name="Chen J."/>
            <person name="Wollam A."/>
            <person name="Pepin K.H."/>
            <person name="Johnson M."/>
            <person name="Bhonagiri V."/>
            <person name="Zhang X."/>
            <person name="Suruliraj S."/>
            <person name="Warren W."/>
            <person name="Chinwalla A."/>
            <person name="Mardis E.R."/>
            <person name="Wilson R.K."/>
        </authorList>
    </citation>
    <scope>NUCLEOTIDE SEQUENCE [LARGE SCALE GENOMIC DNA]</scope>
    <source>
        <strain evidence="13 14">ATCC 51873</strain>
    </source>
</reference>
<dbReference type="PANTHER" id="PTHR30569:SF0">
    <property type="entry name" value="CYTOSINE PERMEASE"/>
    <property type="match status" value="1"/>
</dbReference>
<feature type="transmembrane region" description="Helical" evidence="12">
    <location>
        <begin position="76"/>
        <end position="96"/>
    </location>
</feature>
<sequence length="479" mass="50569">MKCHFVLILNNREITSAKQTGIDKILTPRTKTIAFCVQRNRMRRIFWPENSERRNVVSQDNNYSQGPVPQSARKGVLALTFVMLGLTFFSASMWTGGALGTGLSYHDFFLAVLLGNLLLGIYTSILGYIGAKTGLTTHLLARFSFGVKGSWLPSLLLGGTQVGWFGVGVAMFAIPVGKATGLDINLLIAVSGLLMTVTVFFGISALTVLSVIAVPAIACLGGYSVWLAVHGMGGLDALKAVVPAEPLDFNVALALVVGSFVSAGTLTADFVRFGRNAKLAVLVSMVAFFLGNSLMFIFGAAGAAALGMADISDVMIAQGLLLPAIVVLGLNIWTTNDNALYASGLGFANITGMSSKTLSIINGIIGTLCALWLYNNFVGWLTFLSAAIPPVGGVIIADYLMNRRRYEHFATARMMSVNWVAILAVALGIAAGHWLPGVVPVNAVLGGALSYLVLNPILNRKTATTAVSTITNAEANGVE</sequence>
<evidence type="ECO:0000313" key="13">
    <source>
        <dbReference type="EMBL" id="EHM44959.1"/>
    </source>
</evidence>
<comment type="function">
    <text evidence="9">Required for cytosine transport into the cell.</text>
</comment>
<feature type="transmembrane region" description="Helical" evidence="12">
    <location>
        <begin position="249"/>
        <end position="268"/>
    </location>
</feature>
<keyword evidence="7 12" id="KW-1133">Transmembrane helix</keyword>
<feature type="transmembrane region" description="Helical" evidence="12">
    <location>
        <begin position="280"/>
        <end position="309"/>
    </location>
</feature>
<evidence type="ECO:0000256" key="7">
    <source>
        <dbReference type="ARBA" id="ARBA00022989"/>
    </source>
</evidence>
<dbReference type="Pfam" id="PF02133">
    <property type="entry name" value="Transp_cyt_pur"/>
    <property type="match status" value="1"/>
</dbReference>
<comment type="similarity">
    <text evidence="2">Belongs to the purine-cytosine permease (2.A.39) family.</text>
</comment>
<keyword evidence="3" id="KW-0813">Transport</keyword>
<feature type="transmembrane region" description="Helical" evidence="12">
    <location>
        <begin position="108"/>
        <end position="130"/>
    </location>
</feature>
<dbReference type="GO" id="GO:0015209">
    <property type="term" value="F:cytosine transmembrane transporter activity"/>
    <property type="evidence" value="ECO:0007669"/>
    <property type="project" value="InterPro"/>
</dbReference>
<keyword evidence="6 12" id="KW-0812">Transmembrane</keyword>
<evidence type="ECO:0000256" key="4">
    <source>
        <dbReference type="ARBA" id="ARBA00022475"/>
    </source>
</evidence>
<dbReference type="Proteomes" id="UP000005959">
    <property type="component" value="Unassembled WGS sequence"/>
</dbReference>
<evidence type="ECO:0000256" key="1">
    <source>
        <dbReference type="ARBA" id="ARBA00004429"/>
    </source>
</evidence>
<dbReference type="EMBL" id="AGCI01000026">
    <property type="protein sequence ID" value="EHM44959.1"/>
    <property type="molecule type" value="Genomic_DNA"/>
</dbReference>
<comment type="subcellular location">
    <subcellularLocation>
        <location evidence="1">Cell inner membrane</location>
        <topology evidence="1">Multi-pass membrane protein</topology>
    </subcellularLocation>
</comment>
<gene>
    <name evidence="13" type="ORF">HMPREF0454_01272</name>
</gene>
<feature type="transmembrane region" description="Helical" evidence="12">
    <location>
        <begin position="208"/>
        <end position="229"/>
    </location>
</feature>
<feature type="transmembrane region" description="Helical" evidence="12">
    <location>
        <begin position="355"/>
        <end position="374"/>
    </location>
</feature>
<dbReference type="PATRIC" id="fig|1002364.3.peg.1169"/>
<feature type="transmembrane region" description="Helical" evidence="12">
    <location>
        <begin position="151"/>
        <end position="174"/>
    </location>
</feature>
<keyword evidence="8 12" id="KW-0472">Membrane</keyword>
<evidence type="ECO:0000256" key="10">
    <source>
        <dbReference type="ARBA" id="ARBA00068467"/>
    </source>
</evidence>
<evidence type="ECO:0000256" key="11">
    <source>
        <dbReference type="ARBA" id="ARBA00084090"/>
    </source>
</evidence>
<dbReference type="HOGENOM" id="CLU_035711_1_1_6"/>
<dbReference type="InterPro" id="IPR001248">
    <property type="entry name" value="Pur-cyt_permease"/>
</dbReference>
<evidence type="ECO:0000256" key="6">
    <source>
        <dbReference type="ARBA" id="ARBA00022692"/>
    </source>
</evidence>
<protein>
    <recommendedName>
        <fullName evidence="10">Cytosine permease</fullName>
    </recommendedName>
</protein>
<evidence type="ECO:0000256" key="12">
    <source>
        <dbReference type="SAM" id="Phobius"/>
    </source>
</evidence>
<dbReference type="GO" id="GO:0019858">
    <property type="term" value="P:cytosine metabolic process"/>
    <property type="evidence" value="ECO:0007669"/>
    <property type="project" value="UniProtKB-KW"/>
</dbReference>
<keyword evidence="4" id="KW-1003">Cell membrane</keyword>
<feature type="transmembrane region" description="Helical" evidence="12">
    <location>
        <begin position="186"/>
        <end position="203"/>
    </location>
</feature>
<evidence type="ECO:0000256" key="8">
    <source>
        <dbReference type="ARBA" id="ARBA00023136"/>
    </source>
</evidence>
<name>G9Y3Z2_HAFAL</name>
<keyword evidence="11" id="KW-0205">Cytosine metabolism</keyword>
<feature type="transmembrane region" description="Helical" evidence="12">
    <location>
        <begin position="380"/>
        <end position="400"/>
    </location>
</feature>
<evidence type="ECO:0000256" key="3">
    <source>
        <dbReference type="ARBA" id="ARBA00022448"/>
    </source>
</evidence>
<dbReference type="NCBIfam" id="NF008241">
    <property type="entry name" value="PRK11017.1"/>
    <property type="match status" value="1"/>
</dbReference>
<dbReference type="InterPro" id="IPR030191">
    <property type="entry name" value="CodB"/>
</dbReference>
<evidence type="ECO:0000256" key="2">
    <source>
        <dbReference type="ARBA" id="ARBA00008974"/>
    </source>
</evidence>
<dbReference type="Gene3D" id="1.10.4160.10">
    <property type="entry name" value="Hydantoin permease"/>
    <property type="match status" value="1"/>
</dbReference>
<accession>G9Y3Z2</accession>
<dbReference type="AlphaFoldDB" id="G9Y3Z2"/>
<dbReference type="FunFam" id="1.10.4160.10:FF:000003">
    <property type="entry name" value="Cytosine permease"/>
    <property type="match status" value="1"/>
</dbReference>
<feature type="transmembrane region" description="Helical" evidence="12">
    <location>
        <begin position="315"/>
        <end position="334"/>
    </location>
</feature>
<evidence type="ECO:0000256" key="5">
    <source>
        <dbReference type="ARBA" id="ARBA00022519"/>
    </source>
</evidence>
<dbReference type="GO" id="GO:0005886">
    <property type="term" value="C:plasma membrane"/>
    <property type="evidence" value="ECO:0007669"/>
    <property type="project" value="UniProtKB-SubCell"/>
</dbReference>
<feature type="transmembrane region" description="Helical" evidence="12">
    <location>
        <begin position="437"/>
        <end position="454"/>
    </location>
</feature>
<dbReference type="CDD" id="cd11484">
    <property type="entry name" value="SLC-NCS1sbd_CobB-like"/>
    <property type="match status" value="1"/>
</dbReference>
<evidence type="ECO:0000256" key="9">
    <source>
        <dbReference type="ARBA" id="ARBA00057876"/>
    </source>
</evidence>